<proteinExistence type="predicted"/>
<sequence length="83" mass="9694">MSFLREELIKQLIKETKLISAKGVQETLKDIFTNIFKGMLEAKLDNHLGYSDLILPRDIEGSFDLQVMKKNRNHILIVFDKFI</sequence>
<dbReference type="EMBL" id="SXEU01000002">
    <property type="protein sequence ID" value="NFV15755.1"/>
    <property type="molecule type" value="Genomic_DNA"/>
</dbReference>
<gene>
    <name evidence="1" type="ORF">FDG29_06195</name>
</gene>
<evidence type="ECO:0000313" key="1">
    <source>
        <dbReference type="EMBL" id="NFV15755.1"/>
    </source>
</evidence>
<dbReference type="AlphaFoldDB" id="A0A6G4HQP7"/>
<organism evidence="1">
    <name type="scientific">Clostridium botulinum</name>
    <dbReference type="NCBI Taxonomy" id="1491"/>
    <lineage>
        <taxon>Bacteria</taxon>
        <taxon>Bacillati</taxon>
        <taxon>Bacillota</taxon>
        <taxon>Clostridia</taxon>
        <taxon>Eubacteriales</taxon>
        <taxon>Clostridiaceae</taxon>
        <taxon>Clostridium</taxon>
    </lineage>
</organism>
<reference evidence="1" key="1">
    <citation type="submission" date="2019-04" db="EMBL/GenBank/DDBJ databases">
        <title>Genome sequencing of Clostridium botulinum Groups I-IV and Clostridium butyricum.</title>
        <authorList>
            <person name="Brunt J."/>
            <person name="Van Vliet A.H.M."/>
            <person name="Stringer S.C."/>
            <person name="Carter A.T."/>
            <person name="Peck M.W."/>
        </authorList>
    </citation>
    <scope>NUCLEOTIDE SEQUENCE</scope>
    <source>
        <strain evidence="1">751/1</strain>
    </source>
</reference>
<accession>A0A6G4HQP7</accession>
<dbReference type="RefSeq" id="WP_061311792.1">
    <property type="nucleotide sequence ID" value="NZ_QRAB01000001.1"/>
</dbReference>
<comment type="caution">
    <text evidence="1">The sequence shown here is derived from an EMBL/GenBank/DDBJ whole genome shotgun (WGS) entry which is preliminary data.</text>
</comment>
<protein>
    <submittedName>
        <fullName evidence="1">Transposase</fullName>
    </submittedName>
</protein>
<name>A0A6G4HQP7_CLOBO</name>